<keyword evidence="1" id="KW-1133">Transmembrane helix</keyword>
<reference evidence="3 4" key="1">
    <citation type="journal article" date="2019" name="Genome Biol. Evol.">
        <title>Insights into the evolution of the New World diploid cottons (Gossypium, subgenus Houzingenia) based on genome sequencing.</title>
        <authorList>
            <person name="Grover C.E."/>
            <person name="Arick M.A. 2nd"/>
            <person name="Thrash A."/>
            <person name="Conover J.L."/>
            <person name="Sanders W.S."/>
            <person name="Peterson D.G."/>
            <person name="Frelichowski J.E."/>
            <person name="Scheffler J.A."/>
            <person name="Scheffler B.E."/>
            <person name="Wendel J.F."/>
        </authorList>
    </citation>
    <scope>NUCLEOTIDE SEQUENCE [LARGE SCALE GENOMIC DNA]</scope>
    <source>
        <strain evidence="3">6</strain>
        <tissue evidence="3">Leaf</tissue>
    </source>
</reference>
<dbReference type="AlphaFoldDB" id="A0A7J9J7P1"/>
<dbReference type="GO" id="GO:0016197">
    <property type="term" value="P:endosomal transport"/>
    <property type="evidence" value="ECO:0007669"/>
    <property type="project" value="TreeGrafter"/>
</dbReference>
<accession>A0A7J9J7P1</accession>
<dbReference type="InterPro" id="IPR027417">
    <property type="entry name" value="P-loop_NTPase"/>
</dbReference>
<proteinExistence type="predicted"/>
<dbReference type="InterPro" id="IPR050304">
    <property type="entry name" value="MT-severing_AAA_ATPase"/>
</dbReference>
<evidence type="ECO:0000313" key="3">
    <source>
        <dbReference type="EMBL" id="MBA0829904.1"/>
    </source>
</evidence>
<dbReference type="PANTHER" id="PTHR23074">
    <property type="entry name" value="AAA DOMAIN-CONTAINING"/>
    <property type="match status" value="1"/>
</dbReference>
<gene>
    <name evidence="3" type="ORF">Goarm_014472</name>
</gene>
<protein>
    <recommendedName>
        <fullName evidence="2">ATPase AAA-type core domain-containing protein</fullName>
    </recommendedName>
</protein>
<feature type="transmembrane region" description="Helical" evidence="1">
    <location>
        <begin position="49"/>
        <end position="73"/>
    </location>
</feature>
<keyword evidence="1" id="KW-0812">Transmembrane</keyword>
<dbReference type="GO" id="GO:0005524">
    <property type="term" value="F:ATP binding"/>
    <property type="evidence" value="ECO:0007669"/>
    <property type="project" value="InterPro"/>
</dbReference>
<keyword evidence="4" id="KW-1185">Reference proteome</keyword>
<feature type="domain" description="ATPase AAA-type core" evidence="2">
    <location>
        <begin position="9"/>
        <end position="36"/>
    </location>
</feature>
<evidence type="ECO:0000313" key="4">
    <source>
        <dbReference type="Proteomes" id="UP000593575"/>
    </source>
</evidence>
<keyword evidence="1" id="KW-0472">Membrane</keyword>
<dbReference type="Pfam" id="PF00004">
    <property type="entry name" value="AAA"/>
    <property type="match status" value="1"/>
</dbReference>
<dbReference type="GO" id="GO:0016887">
    <property type="term" value="F:ATP hydrolysis activity"/>
    <property type="evidence" value="ECO:0007669"/>
    <property type="project" value="InterPro"/>
</dbReference>
<dbReference type="PANTHER" id="PTHR23074:SF159">
    <property type="entry name" value="PROTEIN SUPPRESSOR OF K(+) TRANSPORT GROWTH DEFECT 1"/>
    <property type="match status" value="1"/>
</dbReference>
<dbReference type="Proteomes" id="UP000593575">
    <property type="component" value="Unassembled WGS sequence"/>
</dbReference>
<dbReference type="InterPro" id="IPR003959">
    <property type="entry name" value="ATPase_AAA_core"/>
</dbReference>
<evidence type="ECO:0000256" key="1">
    <source>
        <dbReference type="SAM" id="Phobius"/>
    </source>
</evidence>
<organism evidence="3 4">
    <name type="scientific">Gossypium armourianum</name>
    <dbReference type="NCBI Taxonomy" id="34283"/>
    <lineage>
        <taxon>Eukaryota</taxon>
        <taxon>Viridiplantae</taxon>
        <taxon>Streptophyta</taxon>
        <taxon>Embryophyta</taxon>
        <taxon>Tracheophyta</taxon>
        <taxon>Spermatophyta</taxon>
        <taxon>Magnoliopsida</taxon>
        <taxon>eudicotyledons</taxon>
        <taxon>Gunneridae</taxon>
        <taxon>Pentapetalae</taxon>
        <taxon>rosids</taxon>
        <taxon>malvids</taxon>
        <taxon>Malvales</taxon>
        <taxon>Malvaceae</taxon>
        <taxon>Malvoideae</taxon>
        <taxon>Gossypium</taxon>
    </lineage>
</organism>
<dbReference type="Gene3D" id="3.40.50.300">
    <property type="entry name" value="P-loop containing nucleotide triphosphate hydrolases"/>
    <property type="match status" value="1"/>
</dbReference>
<name>A0A7J9J7P1_9ROSI</name>
<dbReference type="SUPFAM" id="SSF52540">
    <property type="entry name" value="P-loop containing nucleoside triphosphate hydrolases"/>
    <property type="match status" value="2"/>
</dbReference>
<dbReference type="GO" id="GO:0007033">
    <property type="term" value="P:vacuole organization"/>
    <property type="evidence" value="ECO:0007669"/>
    <property type="project" value="TreeGrafter"/>
</dbReference>
<feature type="non-terminal residue" evidence="3">
    <location>
        <position position="108"/>
    </location>
</feature>
<evidence type="ECO:0000259" key="2">
    <source>
        <dbReference type="Pfam" id="PF00004"/>
    </source>
</evidence>
<comment type="caution">
    <text evidence="3">The sequence shown here is derived from an EMBL/GenBank/DDBJ whole genome shotgun (WGS) entry which is preliminary data.</text>
</comment>
<dbReference type="EMBL" id="JABFAE010000006">
    <property type="protein sequence ID" value="MBA0829904.1"/>
    <property type="molecule type" value="Genomic_DNA"/>
</dbReference>
<sequence>KRRPWRAFLLYGPPGTGKSYLAKAVATEADSTFFRYYIEWLYTISSSMFVHYVSAYFSFSVLILFPLFLLVFLPQTLYQSGWGKVKSWSRTFSRWRVIVLLPSYSLMK</sequence>